<feature type="compositionally biased region" description="Polar residues" evidence="2">
    <location>
        <begin position="733"/>
        <end position="753"/>
    </location>
</feature>
<evidence type="ECO:0000256" key="3">
    <source>
        <dbReference type="SAM" id="Phobius"/>
    </source>
</evidence>
<dbReference type="Pfam" id="PF19258">
    <property type="entry name" value="KxYKxGKxW_sig"/>
    <property type="match status" value="1"/>
</dbReference>
<feature type="transmembrane region" description="Helical" evidence="3">
    <location>
        <begin position="18"/>
        <end position="35"/>
    </location>
</feature>
<feature type="transmembrane region" description="Helical" evidence="3">
    <location>
        <begin position="762"/>
        <end position="779"/>
    </location>
</feature>
<dbReference type="Gene3D" id="3.80.10.10">
    <property type="entry name" value="Ribonuclease Inhibitor"/>
    <property type="match status" value="2"/>
</dbReference>
<dbReference type="OrthoDB" id="2456723at2"/>
<dbReference type="PANTHER" id="PTHR45661:SF3">
    <property type="entry name" value="IG-LIKE DOMAIN-CONTAINING PROTEIN"/>
    <property type="match status" value="1"/>
</dbReference>
<evidence type="ECO:0000256" key="1">
    <source>
        <dbReference type="ARBA" id="ARBA00022729"/>
    </source>
</evidence>
<dbReference type="STRING" id="357278.IV61_GL001410"/>
<feature type="compositionally biased region" description="Basic and acidic residues" evidence="2">
    <location>
        <begin position="53"/>
        <end position="66"/>
    </location>
</feature>
<dbReference type="InterPro" id="IPR032675">
    <property type="entry name" value="LRR_dom_sf"/>
</dbReference>
<keyword evidence="5" id="KW-1185">Reference proteome</keyword>
<dbReference type="InterPro" id="IPR026906">
    <property type="entry name" value="LRR_5"/>
</dbReference>
<evidence type="ECO:0000313" key="4">
    <source>
        <dbReference type="EMBL" id="KRK35803.1"/>
    </source>
</evidence>
<dbReference type="Pfam" id="PF13306">
    <property type="entry name" value="LRR_5"/>
    <property type="match status" value="1"/>
</dbReference>
<dbReference type="PATRIC" id="fig|1267003.4.peg.1371"/>
<dbReference type="NCBIfam" id="TIGR01167">
    <property type="entry name" value="LPXTG_anchor"/>
    <property type="match status" value="1"/>
</dbReference>
<proteinExistence type="predicted"/>
<organism evidence="4 5">
    <name type="scientific">Levilactobacillus parabrevis ATCC 53295</name>
    <dbReference type="NCBI Taxonomy" id="1267003"/>
    <lineage>
        <taxon>Bacteria</taxon>
        <taxon>Bacillati</taxon>
        <taxon>Bacillota</taxon>
        <taxon>Bacilli</taxon>
        <taxon>Lactobacillales</taxon>
        <taxon>Lactobacillaceae</taxon>
        <taxon>Levilactobacillus</taxon>
    </lineage>
</organism>
<dbReference type="InterPro" id="IPR053139">
    <property type="entry name" value="Surface_bspA-like"/>
</dbReference>
<dbReference type="PANTHER" id="PTHR45661">
    <property type="entry name" value="SURFACE ANTIGEN"/>
    <property type="match status" value="1"/>
</dbReference>
<dbReference type="AlphaFoldDB" id="A0A0R1GP09"/>
<accession>A0A0R1GP09</accession>
<evidence type="ECO:0000256" key="2">
    <source>
        <dbReference type="SAM" id="MobiDB-lite"/>
    </source>
</evidence>
<dbReference type="eggNOG" id="COG4886">
    <property type="taxonomic scope" value="Bacteria"/>
</dbReference>
<keyword evidence="3" id="KW-1133">Transmembrane helix</keyword>
<sequence length="786" mass="82193">MRNEETHQPLKMQKVKRYWLYAGIALVGLGTGMALTTSPVKADVQEEASQAIDGKDISDDARDVQLDKNNLTNGNPTSGNDNNDPDNALDADMDGLDDGTEDDSEKTDDEKVEEAPADGDVPVTPPTDPEDTPVGAADGDTADKEEKSDFTFSQDASGNYTVTGYTGAARQQANGDAPVGGYATAITIPDTYLGKSVIAVGANAFNNDGTSNDHLSIVDKLTAVTLGRNLQWIEAGAFANNALTSLSFAPANNLWSVGENAFANNRLTDVDLNQVAQINTDAFKGNRLTSLVIPEKATNIAAGAFANNSLTQLTLGSNLVTVGTGAFADNQIAGTLVLPANLTQLGDYAFKNNDIQSIVFNAAMKRLTTGVFADNHLTGTLSLPMGLLSVGESAFQNNQLTGIELGDSLETIGDYVFAGNRIGHIRAAGSVKTSIGDEAFSDQSASVAASVETTTTAALGVRVAIKAQLGLTNLDLAGLQFIYGGNGLDYNEYEDTLTLPQDYDDATIALELKTVSTDTGTYGTDGLVLKLVPIIVKADLHIPSTKDGQDWLDNWVADVTGQIGATVTIAVPQLKGYDAQPITVKATVNADGTITTQDHVTYTRLAAPTTGGSHFGGGESLDISGESDVNMPTTGNMPQLGDQQSGPKGAATLPVTETTTTSHLQSPQQTTQVLPLAVRSDRPGMATPASANTVWGMPTSANGESFAQSATGPDGIPTTAMAGKARLPESGGQRASSVNSHSTQVRPVTASTLPQTDDQRSVWQWLGIVLLAGLGWLGLGRRKHQN</sequence>
<gene>
    <name evidence="4" type="ORF">FD07_GL001295</name>
</gene>
<feature type="compositionally biased region" description="Acidic residues" evidence="2">
    <location>
        <begin position="83"/>
        <end position="117"/>
    </location>
</feature>
<comment type="caution">
    <text evidence="4">The sequence shown here is derived from an EMBL/GenBank/DDBJ whole genome shotgun (WGS) entry which is preliminary data.</text>
</comment>
<keyword evidence="3" id="KW-0812">Transmembrane</keyword>
<dbReference type="RefSeq" id="WP_020089952.1">
    <property type="nucleotide sequence ID" value="NZ_AZCZ01000032.1"/>
</dbReference>
<reference evidence="4 5" key="1">
    <citation type="journal article" date="2015" name="Genome Announc.">
        <title>Expanding the biotechnology potential of lactobacilli through comparative genomics of 213 strains and associated genera.</title>
        <authorList>
            <person name="Sun Z."/>
            <person name="Harris H.M."/>
            <person name="McCann A."/>
            <person name="Guo C."/>
            <person name="Argimon S."/>
            <person name="Zhang W."/>
            <person name="Yang X."/>
            <person name="Jeffery I.B."/>
            <person name="Cooney J.C."/>
            <person name="Kagawa T.F."/>
            <person name="Liu W."/>
            <person name="Song Y."/>
            <person name="Salvetti E."/>
            <person name="Wrobel A."/>
            <person name="Rasinkangas P."/>
            <person name="Parkhill J."/>
            <person name="Rea M.C."/>
            <person name="O'Sullivan O."/>
            <person name="Ritari J."/>
            <person name="Douillard F.P."/>
            <person name="Paul Ross R."/>
            <person name="Yang R."/>
            <person name="Briner A.E."/>
            <person name="Felis G.E."/>
            <person name="de Vos W.M."/>
            <person name="Barrangou R."/>
            <person name="Klaenhammer T.R."/>
            <person name="Caufield P.W."/>
            <person name="Cui Y."/>
            <person name="Zhang H."/>
            <person name="O'Toole P.W."/>
        </authorList>
    </citation>
    <scope>NUCLEOTIDE SEQUENCE [LARGE SCALE GENOMIC DNA]</scope>
    <source>
        <strain evidence="4 5">ATCC 53295</strain>
    </source>
</reference>
<dbReference type="InterPro" id="IPR022263">
    <property type="entry name" value="KxYKxGKxW"/>
</dbReference>
<feature type="compositionally biased region" description="Polar residues" evidence="2">
    <location>
        <begin position="67"/>
        <end position="79"/>
    </location>
</feature>
<feature type="region of interest" description="Disordered" evidence="2">
    <location>
        <begin position="728"/>
        <end position="753"/>
    </location>
</feature>
<protein>
    <recommendedName>
        <fullName evidence="6">Adhesion exoprotein</fullName>
    </recommendedName>
</protein>
<dbReference type="EMBL" id="AZCZ01000032">
    <property type="protein sequence ID" value="KRK35803.1"/>
    <property type="molecule type" value="Genomic_DNA"/>
</dbReference>
<dbReference type="SUPFAM" id="SSF52058">
    <property type="entry name" value="L domain-like"/>
    <property type="match status" value="1"/>
</dbReference>
<name>A0A0R1GP09_9LACO</name>
<evidence type="ECO:0008006" key="6">
    <source>
        <dbReference type="Google" id="ProtNLM"/>
    </source>
</evidence>
<dbReference type="Proteomes" id="UP000051176">
    <property type="component" value="Unassembled WGS sequence"/>
</dbReference>
<keyword evidence="3" id="KW-0472">Membrane</keyword>
<feature type="region of interest" description="Disordered" evidence="2">
    <location>
        <begin position="46"/>
        <end position="156"/>
    </location>
</feature>
<evidence type="ECO:0000313" key="5">
    <source>
        <dbReference type="Proteomes" id="UP000051176"/>
    </source>
</evidence>
<keyword evidence="1" id="KW-0732">Signal</keyword>